<sequence>NPRIFVVNNVKFQSDITTRKADTIYFKDLNDSFGKKLPLFEKSPLLNVQGRAVDLNVIEVTSQYFVVSQTSYRLNSENKYDSFDIWIASFD</sequence>
<dbReference type="EMBL" id="LAZR01006298">
    <property type="protein sequence ID" value="KKM93196.1"/>
    <property type="molecule type" value="Genomic_DNA"/>
</dbReference>
<evidence type="ECO:0000313" key="1">
    <source>
        <dbReference type="EMBL" id="KKM93196.1"/>
    </source>
</evidence>
<organism evidence="1">
    <name type="scientific">marine sediment metagenome</name>
    <dbReference type="NCBI Taxonomy" id="412755"/>
    <lineage>
        <taxon>unclassified sequences</taxon>
        <taxon>metagenomes</taxon>
        <taxon>ecological metagenomes</taxon>
    </lineage>
</organism>
<gene>
    <name evidence="1" type="ORF">LCGC14_1210730</name>
</gene>
<dbReference type="AlphaFoldDB" id="A0A0F9M1H2"/>
<protein>
    <submittedName>
        <fullName evidence="1">Uncharacterized protein</fullName>
    </submittedName>
</protein>
<name>A0A0F9M1H2_9ZZZZ</name>
<feature type="non-terminal residue" evidence="1">
    <location>
        <position position="1"/>
    </location>
</feature>
<reference evidence="1" key="1">
    <citation type="journal article" date="2015" name="Nature">
        <title>Complex archaea that bridge the gap between prokaryotes and eukaryotes.</title>
        <authorList>
            <person name="Spang A."/>
            <person name="Saw J.H."/>
            <person name="Jorgensen S.L."/>
            <person name="Zaremba-Niedzwiedzka K."/>
            <person name="Martijn J."/>
            <person name="Lind A.E."/>
            <person name="van Eijk R."/>
            <person name="Schleper C."/>
            <person name="Guy L."/>
            <person name="Ettema T.J."/>
        </authorList>
    </citation>
    <scope>NUCLEOTIDE SEQUENCE</scope>
</reference>
<comment type="caution">
    <text evidence="1">The sequence shown here is derived from an EMBL/GenBank/DDBJ whole genome shotgun (WGS) entry which is preliminary data.</text>
</comment>
<proteinExistence type="predicted"/>
<accession>A0A0F9M1H2</accession>